<name>A0A2T2N744_CORCC</name>
<protein>
    <submittedName>
        <fullName evidence="2">Uncharacterized protein</fullName>
    </submittedName>
</protein>
<keyword evidence="3" id="KW-1185">Reference proteome</keyword>
<evidence type="ECO:0000313" key="2">
    <source>
        <dbReference type="EMBL" id="PSN61257.1"/>
    </source>
</evidence>
<dbReference type="Proteomes" id="UP000240883">
    <property type="component" value="Unassembled WGS sequence"/>
</dbReference>
<dbReference type="AlphaFoldDB" id="A0A2T2N744"/>
<proteinExistence type="predicted"/>
<evidence type="ECO:0000313" key="3">
    <source>
        <dbReference type="Proteomes" id="UP000240883"/>
    </source>
</evidence>
<feature type="compositionally biased region" description="Basic and acidic residues" evidence="1">
    <location>
        <begin position="65"/>
        <end position="74"/>
    </location>
</feature>
<feature type="compositionally biased region" description="Acidic residues" evidence="1">
    <location>
        <begin position="106"/>
        <end position="138"/>
    </location>
</feature>
<dbReference type="EMBL" id="KZ678145">
    <property type="protein sequence ID" value="PSN61257.1"/>
    <property type="molecule type" value="Genomic_DNA"/>
</dbReference>
<reference evidence="2 3" key="1">
    <citation type="journal article" date="2018" name="Front. Microbiol.">
        <title>Genome-Wide Analysis of Corynespora cassiicola Leaf Fall Disease Putative Effectors.</title>
        <authorList>
            <person name="Lopez D."/>
            <person name="Ribeiro S."/>
            <person name="Label P."/>
            <person name="Fumanal B."/>
            <person name="Venisse J.S."/>
            <person name="Kohler A."/>
            <person name="de Oliveira R.R."/>
            <person name="Labutti K."/>
            <person name="Lipzen A."/>
            <person name="Lail K."/>
            <person name="Bauer D."/>
            <person name="Ohm R.A."/>
            <person name="Barry K.W."/>
            <person name="Spatafora J."/>
            <person name="Grigoriev I.V."/>
            <person name="Martin F.M."/>
            <person name="Pujade-Renaud V."/>
        </authorList>
    </citation>
    <scope>NUCLEOTIDE SEQUENCE [LARGE SCALE GENOMIC DNA]</scope>
    <source>
        <strain evidence="2 3">Philippines</strain>
    </source>
</reference>
<gene>
    <name evidence="2" type="ORF">BS50DRAFT_639497</name>
</gene>
<feature type="region of interest" description="Disordered" evidence="1">
    <location>
        <begin position="102"/>
        <end position="151"/>
    </location>
</feature>
<accession>A0A2T2N744</accession>
<sequence length="196" mass="22469">MDLRKTYSGDFTCANSGSVRYGDTNTNEQATYTHCNLTINTFFNVSKEEKIGRSTSSRSTPAPKDTSEPLRDSLGRPGLRMLRREMSAISVDLDEHLKRRRIYDSNTDEENEDDQESDDEDNEEDDNQDDEDDEDERSIDDGNSILSNSEDDLHYYQRSPVSKTRTVAYLILRITFGAILSSLAKEHVRGRNQVRR</sequence>
<feature type="region of interest" description="Disordered" evidence="1">
    <location>
        <begin position="49"/>
        <end position="81"/>
    </location>
</feature>
<organism evidence="2 3">
    <name type="scientific">Corynespora cassiicola Philippines</name>
    <dbReference type="NCBI Taxonomy" id="1448308"/>
    <lineage>
        <taxon>Eukaryota</taxon>
        <taxon>Fungi</taxon>
        <taxon>Dikarya</taxon>
        <taxon>Ascomycota</taxon>
        <taxon>Pezizomycotina</taxon>
        <taxon>Dothideomycetes</taxon>
        <taxon>Pleosporomycetidae</taxon>
        <taxon>Pleosporales</taxon>
        <taxon>Corynesporascaceae</taxon>
        <taxon>Corynespora</taxon>
    </lineage>
</organism>
<evidence type="ECO:0000256" key="1">
    <source>
        <dbReference type="SAM" id="MobiDB-lite"/>
    </source>
</evidence>